<comment type="similarity">
    <text evidence="1">Belongs to the ABC transporter superfamily.</text>
</comment>
<comment type="caution">
    <text evidence="8">The sequence shown here is derived from an EMBL/GenBank/DDBJ whole genome shotgun (WGS) entry which is preliminary data.</text>
</comment>
<keyword evidence="6 8" id="KW-0067">ATP-binding</keyword>
<keyword evidence="3" id="KW-0762">Sugar transport</keyword>
<organism evidence="8 9">
    <name type="scientific">Mesorhizobium liriopis</name>
    <dbReference type="NCBI Taxonomy" id="2953882"/>
    <lineage>
        <taxon>Bacteria</taxon>
        <taxon>Pseudomonadati</taxon>
        <taxon>Pseudomonadota</taxon>
        <taxon>Alphaproteobacteria</taxon>
        <taxon>Hyphomicrobiales</taxon>
        <taxon>Phyllobacteriaceae</taxon>
        <taxon>Mesorhizobium</taxon>
    </lineage>
</organism>
<evidence type="ECO:0000256" key="2">
    <source>
        <dbReference type="ARBA" id="ARBA00022448"/>
    </source>
</evidence>
<evidence type="ECO:0000313" key="8">
    <source>
        <dbReference type="EMBL" id="MCO6048485.1"/>
    </source>
</evidence>
<evidence type="ECO:0000256" key="4">
    <source>
        <dbReference type="ARBA" id="ARBA00022737"/>
    </source>
</evidence>
<keyword evidence="9" id="KW-1185">Reference proteome</keyword>
<dbReference type="SMART" id="SM00382">
    <property type="entry name" value="AAA"/>
    <property type="match status" value="2"/>
</dbReference>
<dbReference type="InterPro" id="IPR017871">
    <property type="entry name" value="ABC_transporter-like_CS"/>
</dbReference>
<dbReference type="InterPro" id="IPR050107">
    <property type="entry name" value="ABC_carbohydrate_import_ATPase"/>
</dbReference>
<evidence type="ECO:0000313" key="9">
    <source>
        <dbReference type="Proteomes" id="UP001205906"/>
    </source>
</evidence>
<dbReference type="Pfam" id="PF00005">
    <property type="entry name" value="ABC_tran"/>
    <property type="match status" value="2"/>
</dbReference>
<dbReference type="EMBL" id="JAMXQS010000001">
    <property type="protein sequence ID" value="MCO6048485.1"/>
    <property type="molecule type" value="Genomic_DNA"/>
</dbReference>
<dbReference type="InterPro" id="IPR003593">
    <property type="entry name" value="AAA+_ATPase"/>
</dbReference>
<evidence type="ECO:0000256" key="1">
    <source>
        <dbReference type="ARBA" id="ARBA00005417"/>
    </source>
</evidence>
<accession>A0ABT1C2L7</accession>
<dbReference type="CDD" id="cd03215">
    <property type="entry name" value="ABC_Carb_Monos_II"/>
    <property type="match status" value="1"/>
</dbReference>
<dbReference type="RefSeq" id="WP_252815295.1">
    <property type="nucleotide sequence ID" value="NZ_JAMXQS010000001.1"/>
</dbReference>
<evidence type="ECO:0000256" key="5">
    <source>
        <dbReference type="ARBA" id="ARBA00022741"/>
    </source>
</evidence>
<reference evidence="8 9" key="1">
    <citation type="submission" date="2022-06" db="EMBL/GenBank/DDBJ databases">
        <title>Mesorhizobium sp. strain RP14 Genome sequencing and assembly.</title>
        <authorList>
            <person name="Kim I."/>
        </authorList>
    </citation>
    <scope>NUCLEOTIDE SEQUENCE [LARGE SCALE GENOMIC DNA]</scope>
    <source>
        <strain evidence="9">RP14(2022)</strain>
    </source>
</reference>
<keyword evidence="2" id="KW-0813">Transport</keyword>
<name>A0ABT1C2L7_9HYPH</name>
<dbReference type="InterPro" id="IPR027417">
    <property type="entry name" value="P-loop_NTPase"/>
</dbReference>
<dbReference type="Gene3D" id="3.40.50.300">
    <property type="entry name" value="P-loop containing nucleotide triphosphate hydrolases"/>
    <property type="match status" value="2"/>
</dbReference>
<gene>
    <name evidence="8" type="ORF">NGM99_01610</name>
</gene>
<proteinExistence type="inferred from homology"/>
<protein>
    <submittedName>
        <fullName evidence="8">Sugar ABC transporter ATP-binding protein</fullName>
    </submittedName>
</protein>
<feature type="domain" description="ABC transporter" evidence="7">
    <location>
        <begin position="249"/>
        <end position="498"/>
    </location>
</feature>
<evidence type="ECO:0000256" key="6">
    <source>
        <dbReference type="ARBA" id="ARBA00022840"/>
    </source>
</evidence>
<dbReference type="PROSITE" id="PS50893">
    <property type="entry name" value="ABC_TRANSPORTER_2"/>
    <property type="match status" value="2"/>
</dbReference>
<dbReference type="PANTHER" id="PTHR43790:SF9">
    <property type="entry name" value="GALACTOFURANOSE TRANSPORTER ATP-BINDING PROTEIN YTFR"/>
    <property type="match status" value="1"/>
</dbReference>
<sequence length="509" mass="54306">MAAVLEASDVAKRYGAVVALERGELRLERGEVHVILGSNGCGKSTLCKIIAGAVPADGGSVVLEGRSVAFRTPLEAQAAGIATVYQETGLVPTLSVVDNIFLGQEPGKAGGRIDRKARYARFEMLIGRLGKLAAHLDPDTLVGDLSIDQQQIVEIIKALSREPKIIIFDESTSSLDRAQVADFFALVRALKHQGTSMIFISHRMEEIFAIGDTVTIMRNGRFIDRRPVSETSRDELVNLMVGSALQQMIEARQSHRQPGKPVLSVARLSGGKAQGISLELREGEILGLGGLHGQGQSDTLLALYGGITRRGGEIVIAGKQLGGSTPAAALKQGLVYVSGDRGRAGALRGRPIIENLIVGILSKSSKPIAERGKLRAQVRPVIDQLKLKFGRLSDAIETLSGGNQQKVVVGRGLATGPTVLLLDDPTKGIDVRAKQDLFALIDELCAGGMAVILYSSEDMELIDHADRVLVFNTGHVVAEISREDLSEFALNEASLKTAPAHAEQQPAHV</sequence>
<dbReference type="InterPro" id="IPR003439">
    <property type="entry name" value="ABC_transporter-like_ATP-bd"/>
</dbReference>
<dbReference type="Proteomes" id="UP001205906">
    <property type="component" value="Unassembled WGS sequence"/>
</dbReference>
<dbReference type="GO" id="GO:0005524">
    <property type="term" value="F:ATP binding"/>
    <property type="evidence" value="ECO:0007669"/>
    <property type="project" value="UniProtKB-KW"/>
</dbReference>
<evidence type="ECO:0000259" key="7">
    <source>
        <dbReference type="PROSITE" id="PS50893"/>
    </source>
</evidence>
<dbReference type="PANTHER" id="PTHR43790">
    <property type="entry name" value="CARBOHYDRATE TRANSPORT ATP-BINDING PROTEIN MG119-RELATED"/>
    <property type="match status" value="1"/>
</dbReference>
<keyword evidence="4" id="KW-0677">Repeat</keyword>
<dbReference type="PROSITE" id="PS00211">
    <property type="entry name" value="ABC_TRANSPORTER_1"/>
    <property type="match status" value="1"/>
</dbReference>
<dbReference type="SUPFAM" id="SSF52540">
    <property type="entry name" value="P-loop containing nucleoside triphosphate hydrolases"/>
    <property type="match status" value="2"/>
</dbReference>
<dbReference type="CDD" id="cd03216">
    <property type="entry name" value="ABC_Carb_Monos_I"/>
    <property type="match status" value="1"/>
</dbReference>
<evidence type="ECO:0000256" key="3">
    <source>
        <dbReference type="ARBA" id="ARBA00022597"/>
    </source>
</evidence>
<feature type="domain" description="ABC transporter" evidence="7">
    <location>
        <begin position="5"/>
        <end position="244"/>
    </location>
</feature>
<keyword evidence="5" id="KW-0547">Nucleotide-binding</keyword>